<name>A0ABQ9NHW1_9PEZI</name>
<evidence type="ECO:0008006" key="4">
    <source>
        <dbReference type="Google" id="ProtNLM"/>
    </source>
</evidence>
<accession>A0ABQ9NHW1</accession>
<dbReference type="Gene3D" id="3.40.50.200">
    <property type="entry name" value="Peptidase S8/S53 domain"/>
    <property type="match status" value="1"/>
</dbReference>
<comment type="caution">
    <text evidence="2">The sequence shown here is derived from an EMBL/GenBank/DDBJ whole genome shotgun (WGS) entry which is preliminary data.</text>
</comment>
<organism evidence="2 3">
    <name type="scientific">Coniosporium apollinis</name>
    <dbReference type="NCBI Taxonomy" id="61459"/>
    <lineage>
        <taxon>Eukaryota</taxon>
        <taxon>Fungi</taxon>
        <taxon>Dikarya</taxon>
        <taxon>Ascomycota</taxon>
        <taxon>Pezizomycotina</taxon>
        <taxon>Dothideomycetes</taxon>
        <taxon>Dothideomycetes incertae sedis</taxon>
        <taxon>Coniosporium</taxon>
    </lineage>
</organism>
<protein>
    <recommendedName>
        <fullName evidence="4">Peptidase S8/S53 domain-containing protein</fullName>
    </recommendedName>
</protein>
<sequence length="429" mass="47543">MTTVSTLDAKEYLVFPKDSTDEVTLSKTEEFLKQVTQSAQVYSARDFNKKLMFWLVDVTSSQPSEIQENDGSSNSEAFKLSRRQTGSPGSDIAKEYLIFPKHDTDEVALSKTEDLIKQVSKPNEVYPYRNFNNRLMYRLATVTSSQPSDIQKNNGVRVTKENLIEDEEQAALPPTTTAAAQLSDLAPTKLKRELEYDTQISVVSELVTISQPSDLEDYVFERVPGIEGSKKTEFPVDRREFLQTPVFRGKHQSETEDSSPTSHSTCVASKATGLRYGSAKLATLVVVKIADLSLAEVTGIWNLVWQDIKNKGRQKKSVVVLASGSTNPVDPNNLSDERKEQRVGIENLLHHDVPVLVAAGNNAQKEFNGKLRADVDTAPAVYEAPDFPLIVMAPQMSLAREPKPLGEGPKLRSWGQVKTSRVKAKLLAG</sequence>
<reference evidence="2" key="1">
    <citation type="submission" date="2022-10" db="EMBL/GenBank/DDBJ databases">
        <title>Culturing micro-colonial fungi from biological soil crusts in the Mojave desert and describing Neophaeococcomyces mojavensis, and introducing the new genera and species Taxawa tesnikishii.</title>
        <authorList>
            <person name="Kurbessoian T."/>
            <person name="Stajich J.E."/>
        </authorList>
    </citation>
    <scope>NUCLEOTIDE SEQUENCE</scope>
    <source>
        <strain evidence="2">TK_1</strain>
    </source>
</reference>
<dbReference type="SUPFAM" id="SSF52743">
    <property type="entry name" value="Subtilisin-like"/>
    <property type="match status" value="1"/>
</dbReference>
<dbReference type="EMBL" id="JAPDRL010000126">
    <property type="protein sequence ID" value="KAJ9656428.1"/>
    <property type="molecule type" value="Genomic_DNA"/>
</dbReference>
<evidence type="ECO:0000313" key="3">
    <source>
        <dbReference type="Proteomes" id="UP001172684"/>
    </source>
</evidence>
<feature type="region of interest" description="Disordered" evidence="1">
    <location>
        <begin position="64"/>
        <end position="88"/>
    </location>
</feature>
<gene>
    <name evidence="2" type="ORF">H2201_008548</name>
</gene>
<dbReference type="InterPro" id="IPR036852">
    <property type="entry name" value="Peptidase_S8/S53_dom_sf"/>
</dbReference>
<proteinExistence type="predicted"/>
<dbReference type="Proteomes" id="UP001172684">
    <property type="component" value="Unassembled WGS sequence"/>
</dbReference>
<keyword evidence="3" id="KW-1185">Reference proteome</keyword>
<evidence type="ECO:0000256" key="1">
    <source>
        <dbReference type="SAM" id="MobiDB-lite"/>
    </source>
</evidence>
<evidence type="ECO:0000313" key="2">
    <source>
        <dbReference type="EMBL" id="KAJ9656428.1"/>
    </source>
</evidence>
<feature type="compositionally biased region" description="Polar residues" evidence="1">
    <location>
        <begin position="64"/>
        <end position="76"/>
    </location>
</feature>